<dbReference type="InterPro" id="IPR001387">
    <property type="entry name" value="Cro/C1-type_HTH"/>
</dbReference>
<sequence>MSTEQKELIGNVISHNRSKRKMTQQQLAGKSNLSRSYIADIEAGRYAPSVKSLVSIANVLNLDLNFLLKLTEIHRIDKSE</sequence>
<dbReference type="CDD" id="cd00093">
    <property type="entry name" value="HTH_XRE"/>
    <property type="match status" value="1"/>
</dbReference>
<keyword evidence="1" id="KW-0238">DNA-binding</keyword>
<protein>
    <submittedName>
        <fullName evidence="3">Helix-turn-helix transcriptional regulator</fullName>
    </submittedName>
</protein>
<dbReference type="InterPro" id="IPR010982">
    <property type="entry name" value="Lambda_DNA-bd_dom_sf"/>
</dbReference>
<evidence type="ECO:0000313" key="3">
    <source>
        <dbReference type="EMBL" id="MBB6716332.1"/>
    </source>
</evidence>
<accession>A0A7X0SH73</accession>
<proteinExistence type="predicted"/>
<dbReference type="RefSeq" id="WP_185165381.1">
    <property type="nucleotide sequence ID" value="NZ_JACKWY010000013.1"/>
</dbReference>
<gene>
    <name evidence="3" type="ORF">H7E68_16630</name>
</gene>
<organism evidence="3 4">
    <name type="scientific">Clostridium gasigenes</name>
    <dbReference type="NCBI Taxonomy" id="94869"/>
    <lineage>
        <taxon>Bacteria</taxon>
        <taxon>Bacillati</taxon>
        <taxon>Bacillota</taxon>
        <taxon>Clostridia</taxon>
        <taxon>Eubacteriales</taxon>
        <taxon>Clostridiaceae</taxon>
        <taxon>Clostridium</taxon>
    </lineage>
</organism>
<dbReference type="GO" id="GO:0003700">
    <property type="term" value="F:DNA-binding transcription factor activity"/>
    <property type="evidence" value="ECO:0007669"/>
    <property type="project" value="TreeGrafter"/>
</dbReference>
<evidence type="ECO:0000313" key="4">
    <source>
        <dbReference type="Proteomes" id="UP000585258"/>
    </source>
</evidence>
<dbReference type="EMBL" id="JACKWY010000013">
    <property type="protein sequence ID" value="MBB6716332.1"/>
    <property type="molecule type" value="Genomic_DNA"/>
</dbReference>
<evidence type="ECO:0000259" key="2">
    <source>
        <dbReference type="PROSITE" id="PS50943"/>
    </source>
</evidence>
<dbReference type="Proteomes" id="UP000585258">
    <property type="component" value="Unassembled WGS sequence"/>
</dbReference>
<dbReference type="Gene3D" id="1.10.260.40">
    <property type="entry name" value="lambda repressor-like DNA-binding domains"/>
    <property type="match status" value="1"/>
</dbReference>
<dbReference type="InterPro" id="IPR050807">
    <property type="entry name" value="TransReg_Diox_bact_type"/>
</dbReference>
<dbReference type="GO" id="GO:0003677">
    <property type="term" value="F:DNA binding"/>
    <property type="evidence" value="ECO:0007669"/>
    <property type="project" value="UniProtKB-KW"/>
</dbReference>
<comment type="caution">
    <text evidence="3">The sequence shown here is derived from an EMBL/GenBank/DDBJ whole genome shotgun (WGS) entry which is preliminary data.</text>
</comment>
<evidence type="ECO:0000256" key="1">
    <source>
        <dbReference type="ARBA" id="ARBA00023125"/>
    </source>
</evidence>
<dbReference type="AlphaFoldDB" id="A0A7X0SH73"/>
<dbReference type="GO" id="GO:0005829">
    <property type="term" value="C:cytosol"/>
    <property type="evidence" value="ECO:0007669"/>
    <property type="project" value="TreeGrafter"/>
</dbReference>
<dbReference type="PROSITE" id="PS50943">
    <property type="entry name" value="HTH_CROC1"/>
    <property type="match status" value="1"/>
</dbReference>
<reference evidence="3 4" key="1">
    <citation type="submission" date="2020-08" db="EMBL/GenBank/DDBJ databases">
        <title>Clostridia isolated from Swiss meat.</title>
        <authorList>
            <person name="Wambui J."/>
            <person name="Stevens M.J.A."/>
            <person name="Stephan R."/>
        </authorList>
    </citation>
    <scope>NUCLEOTIDE SEQUENCE [LARGE SCALE GENOMIC DNA]</scope>
    <source>
        <strain evidence="3 4">CM001</strain>
    </source>
</reference>
<dbReference type="PANTHER" id="PTHR46797:SF1">
    <property type="entry name" value="METHYLPHOSPHONATE SYNTHASE"/>
    <property type="match status" value="1"/>
</dbReference>
<dbReference type="PANTHER" id="PTHR46797">
    <property type="entry name" value="HTH-TYPE TRANSCRIPTIONAL REGULATOR"/>
    <property type="match status" value="1"/>
</dbReference>
<feature type="domain" description="HTH cro/C1-type" evidence="2">
    <location>
        <begin position="17"/>
        <end position="67"/>
    </location>
</feature>
<dbReference type="SUPFAM" id="SSF47413">
    <property type="entry name" value="lambda repressor-like DNA-binding domains"/>
    <property type="match status" value="1"/>
</dbReference>
<name>A0A7X0SH73_9CLOT</name>
<dbReference type="SMART" id="SM00530">
    <property type="entry name" value="HTH_XRE"/>
    <property type="match status" value="1"/>
</dbReference>
<dbReference type="Pfam" id="PF01381">
    <property type="entry name" value="HTH_3"/>
    <property type="match status" value="1"/>
</dbReference>